<gene>
    <name evidence="2" type="ORF">C8N45_101432</name>
</gene>
<evidence type="ECO:0000313" key="2">
    <source>
        <dbReference type="EMBL" id="PUB18843.1"/>
    </source>
</evidence>
<evidence type="ECO:0000313" key="3">
    <source>
        <dbReference type="Proteomes" id="UP000244523"/>
    </source>
</evidence>
<feature type="signal peptide" evidence="1">
    <location>
        <begin position="1"/>
        <end position="25"/>
    </location>
</feature>
<keyword evidence="3" id="KW-1185">Reference proteome</keyword>
<sequence length="129" mass="14241">MISGMRCFICALTLWLAVVAATAHAQTVDRLRTFADCAGRLSAVMEYQWMFDGAASEQTKAQRAAVIELIEAIMPQDAGRQVLHWRITAKQAQSALLTRATFNDDPGDAAWAMQTAERFRAECTSMLLS</sequence>
<keyword evidence="1" id="KW-0732">Signal</keyword>
<feature type="chain" id="PRO_5015660901" evidence="1">
    <location>
        <begin position="26"/>
        <end position="129"/>
    </location>
</feature>
<accession>A0A2T6KQK1</accession>
<dbReference type="EMBL" id="QBUD01000001">
    <property type="protein sequence ID" value="PUB18843.1"/>
    <property type="molecule type" value="Genomic_DNA"/>
</dbReference>
<name>A0A2T6KQK1_9RHOB</name>
<organism evidence="2 3">
    <name type="scientific">Yoonia sediminilitoris</name>
    <dbReference type="NCBI Taxonomy" id="1286148"/>
    <lineage>
        <taxon>Bacteria</taxon>
        <taxon>Pseudomonadati</taxon>
        <taxon>Pseudomonadota</taxon>
        <taxon>Alphaproteobacteria</taxon>
        <taxon>Rhodobacterales</taxon>
        <taxon>Paracoccaceae</taxon>
        <taxon>Yoonia</taxon>
    </lineage>
</organism>
<comment type="caution">
    <text evidence="2">The sequence shown here is derived from an EMBL/GenBank/DDBJ whole genome shotgun (WGS) entry which is preliminary data.</text>
</comment>
<proteinExistence type="predicted"/>
<dbReference type="AlphaFoldDB" id="A0A2T6KQK1"/>
<evidence type="ECO:0000256" key="1">
    <source>
        <dbReference type="SAM" id="SignalP"/>
    </source>
</evidence>
<protein>
    <submittedName>
        <fullName evidence="2">Uncharacterized protein</fullName>
    </submittedName>
</protein>
<reference evidence="2 3" key="1">
    <citation type="submission" date="2018-04" db="EMBL/GenBank/DDBJ databases">
        <title>Genomic Encyclopedia of Archaeal and Bacterial Type Strains, Phase II (KMG-II): from individual species to whole genera.</title>
        <authorList>
            <person name="Goeker M."/>
        </authorList>
    </citation>
    <scope>NUCLEOTIDE SEQUENCE [LARGE SCALE GENOMIC DNA]</scope>
    <source>
        <strain evidence="2 3">DSM 29955</strain>
    </source>
</reference>
<dbReference type="Proteomes" id="UP000244523">
    <property type="component" value="Unassembled WGS sequence"/>
</dbReference>